<accession>A0A2N1MGI0</accession>
<sequence>MQRLMNNNQIANLISSGIETKGLDLLNNTTVVGEMLRPSTENIVLSNDMLDRIVEYKLFGEEPEGSIVINVKMNKFRKCRIGSKIFGSSMLSQHVNSSFILAKFVTSDGEVNCYPG</sequence>
<evidence type="ECO:0000313" key="2">
    <source>
        <dbReference type="Proteomes" id="UP000233469"/>
    </source>
</evidence>
<proteinExistence type="predicted"/>
<comment type="caution">
    <text evidence="1">The sequence shown here is derived from an EMBL/GenBank/DDBJ whole genome shotgun (WGS) entry which is preliminary data.</text>
</comment>
<name>A0A2N1MGI0_9GLOM</name>
<dbReference type="Proteomes" id="UP000233469">
    <property type="component" value="Unassembled WGS sequence"/>
</dbReference>
<dbReference type="EMBL" id="LLXL01002475">
    <property type="protein sequence ID" value="PKK60745.1"/>
    <property type="molecule type" value="Genomic_DNA"/>
</dbReference>
<dbReference type="AlphaFoldDB" id="A0A2N1MGI0"/>
<organism evidence="1 2">
    <name type="scientific">Rhizophagus irregularis</name>
    <dbReference type="NCBI Taxonomy" id="588596"/>
    <lineage>
        <taxon>Eukaryota</taxon>
        <taxon>Fungi</taxon>
        <taxon>Fungi incertae sedis</taxon>
        <taxon>Mucoromycota</taxon>
        <taxon>Glomeromycotina</taxon>
        <taxon>Glomeromycetes</taxon>
        <taxon>Glomerales</taxon>
        <taxon>Glomeraceae</taxon>
        <taxon>Rhizophagus</taxon>
    </lineage>
</organism>
<reference evidence="1 2" key="1">
    <citation type="submission" date="2016-04" db="EMBL/GenBank/DDBJ databases">
        <title>Genome analyses suggest a sexual origin of heterokaryosis in a supposedly ancient asexual fungus.</title>
        <authorList>
            <person name="Ropars J."/>
            <person name="Sedzielewska K."/>
            <person name="Noel J."/>
            <person name="Charron P."/>
            <person name="Farinelli L."/>
            <person name="Marton T."/>
            <person name="Kruger M."/>
            <person name="Pelin A."/>
            <person name="Brachmann A."/>
            <person name="Corradi N."/>
        </authorList>
    </citation>
    <scope>NUCLEOTIDE SEQUENCE [LARGE SCALE GENOMIC DNA]</scope>
    <source>
        <strain evidence="1 2">C2</strain>
    </source>
</reference>
<reference evidence="1 2" key="2">
    <citation type="submission" date="2017-10" db="EMBL/GenBank/DDBJ databases">
        <title>Extensive intraspecific genome diversity in a model arbuscular mycorrhizal fungus.</title>
        <authorList>
            <person name="Chen E.C.H."/>
            <person name="Morin E."/>
            <person name="Baudet D."/>
            <person name="Noel J."/>
            <person name="Ndikumana S."/>
            <person name="Charron P."/>
            <person name="St-Onge C."/>
            <person name="Giorgi J."/>
            <person name="Grigoriev I.V."/>
            <person name="Roux C."/>
            <person name="Martin F.M."/>
            <person name="Corradi N."/>
        </authorList>
    </citation>
    <scope>NUCLEOTIDE SEQUENCE [LARGE SCALE GENOMIC DNA]</scope>
    <source>
        <strain evidence="1 2">C2</strain>
    </source>
</reference>
<gene>
    <name evidence="1" type="ORF">RhiirC2_792881</name>
</gene>
<protein>
    <submittedName>
        <fullName evidence="1">Uncharacterized protein</fullName>
    </submittedName>
</protein>
<evidence type="ECO:0000313" key="1">
    <source>
        <dbReference type="EMBL" id="PKK60745.1"/>
    </source>
</evidence>